<dbReference type="EMBL" id="SRMF01000003">
    <property type="protein sequence ID" value="TGG93310.1"/>
    <property type="molecule type" value="Genomic_DNA"/>
</dbReference>
<feature type="transmembrane region" description="Helical" evidence="5">
    <location>
        <begin position="215"/>
        <end position="239"/>
    </location>
</feature>
<gene>
    <name evidence="6" type="ORF">E4656_09645</name>
</gene>
<dbReference type="GO" id="GO:0016020">
    <property type="term" value="C:membrane"/>
    <property type="evidence" value="ECO:0007669"/>
    <property type="project" value="UniProtKB-SubCell"/>
</dbReference>
<dbReference type="OrthoDB" id="9811701at2"/>
<sequence>MDEIAISSFWVYFASEPLLWLVLTLATFLCAQWISRKAGGTPLLHPVVVTMALLIGLLLLTDTDYDTYFDGAQFIHFLLGPATVALAVPVYDQLPLIRRLLLPVVGACLTGTLVAASSAVGITLLLGGSEELVRAIAPKSVTSPIALGIAEQIGGQPSLAAGLVLVTGVIGCQLAPLVFRLLGQQDPAVQGFTLGLAAHGFGTAWAFQMSAMAGAFAGLAMALTGVFSSVLVPVVVGLVL</sequence>
<evidence type="ECO:0000256" key="5">
    <source>
        <dbReference type="SAM" id="Phobius"/>
    </source>
</evidence>
<name>A0A4Z0WFP4_9GAMM</name>
<feature type="transmembrane region" description="Helical" evidence="5">
    <location>
        <begin position="191"/>
        <end position="209"/>
    </location>
</feature>
<evidence type="ECO:0000256" key="3">
    <source>
        <dbReference type="ARBA" id="ARBA00022989"/>
    </source>
</evidence>
<dbReference type="InterPro" id="IPR007300">
    <property type="entry name" value="CidB/LrgB"/>
</dbReference>
<protein>
    <submittedName>
        <fullName evidence="6">LrgB family protein</fullName>
    </submittedName>
</protein>
<comment type="caution">
    <text evidence="6">The sequence shown here is derived from an EMBL/GenBank/DDBJ whole genome shotgun (WGS) entry which is preliminary data.</text>
</comment>
<dbReference type="PANTHER" id="PTHR30249:SF0">
    <property type="entry name" value="PLASTIDAL GLYCOLATE_GLYCERATE TRANSLOCATOR 1, CHLOROPLASTIC"/>
    <property type="match status" value="1"/>
</dbReference>
<evidence type="ECO:0000313" key="7">
    <source>
        <dbReference type="Proteomes" id="UP000297475"/>
    </source>
</evidence>
<dbReference type="Proteomes" id="UP000297475">
    <property type="component" value="Unassembled WGS sequence"/>
</dbReference>
<feature type="transmembrane region" description="Helical" evidence="5">
    <location>
        <begin position="100"/>
        <end position="126"/>
    </location>
</feature>
<keyword evidence="3 5" id="KW-1133">Transmembrane helix</keyword>
<dbReference type="PANTHER" id="PTHR30249">
    <property type="entry name" value="PUTATIVE SEROTONIN TRANSPORTER"/>
    <property type="match status" value="1"/>
</dbReference>
<reference evidence="6 7" key="1">
    <citation type="submission" date="2019-04" db="EMBL/GenBank/DDBJ databases">
        <title>Natronospirillum operosus gen. nov., sp. nov., a haloalkaliphilic satellite isolated from decaying biomass of laboratory culture of cyanobacterium Geitlerinema sp. and proposal of Natronospirillaceae fam. nov. and Saccharospirillaceae fam. nov.</title>
        <authorList>
            <person name="Kevbrin V."/>
            <person name="Boltyanskaya Y."/>
            <person name="Koziaeva V."/>
            <person name="Grouzdev D.S."/>
            <person name="Park M."/>
            <person name="Cho J."/>
        </authorList>
    </citation>
    <scope>NUCLEOTIDE SEQUENCE [LARGE SCALE GENOMIC DNA]</scope>
    <source>
        <strain evidence="6 7">G-116</strain>
    </source>
</reference>
<organism evidence="6 7">
    <name type="scientific">Natronospirillum operosum</name>
    <dbReference type="NCBI Taxonomy" id="2759953"/>
    <lineage>
        <taxon>Bacteria</taxon>
        <taxon>Pseudomonadati</taxon>
        <taxon>Pseudomonadota</taxon>
        <taxon>Gammaproteobacteria</taxon>
        <taxon>Oceanospirillales</taxon>
        <taxon>Natronospirillaceae</taxon>
        <taxon>Natronospirillum</taxon>
    </lineage>
</organism>
<feature type="transmembrane region" description="Helical" evidence="5">
    <location>
        <begin position="43"/>
        <end position="61"/>
    </location>
</feature>
<keyword evidence="4 5" id="KW-0472">Membrane</keyword>
<comment type="subcellular location">
    <subcellularLocation>
        <location evidence="1">Membrane</location>
        <topology evidence="1">Multi-pass membrane protein</topology>
    </subcellularLocation>
</comment>
<evidence type="ECO:0000256" key="2">
    <source>
        <dbReference type="ARBA" id="ARBA00022692"/>
    </source>
</evidence>
<evidence type="ECO:0000256" key="1">
    <source>
        <dbReference type="ARBA" id="ARBA00004141"/>
    </source>
</evidence>
<feature type="transmembrane region" description="Helical" evidence="5">
    <location>
        <begin position="73"/>
        <end position="91"/>
    </location>
</feature>
<feature type="transmembrane region" description="Helical" evidence="5">
    <location>
        <begin position="12"/>
        <end position="31"/>
    </location>
</feature>
<dbReference type="AlphaFoldDB" id="A0A4Z0WFP4"/>
<keyword evidence="7" id="KW-1185">Reference proteome</keyword>
<proteinExistence type="predicted"/>
<dbReference type="RefSeq" id="WP_135483019.1">
    <property type="nucleotide sequence ID" value="NZ_SRMF01000003.1"/>
</dbReference>
<evidence type="ECO:0000313" key="6">
    <source>
        <dbReference type="EMBL" id="TGG93310.1"/>
    </source>
</evidence>
<accession>A0A4Z0WFP4</accession>
<evidence type="ECO:0000256" key="4">
    <source>
        <dbReference type="ARBA" id="ARBA00023136"/>
    </source>
</evidence>
<keyword evidence="2 5" id="KW-0812">Transmembrane</keyword>
<dbReference type="Pfam" id="PF04172">
    <property type="entry name" value="LrgB"/>
    <property type="match status" value="1"/>
</dbReference>
<feature type="transmembrane region" description="Helical" evidence="5">
    <location>
        <begin position="159"/>
        <end position="179"/>
    </location>
</feature>